<dbReference type="GO" id="GO:0010268">
    <property type="term" value="P:brassinosteroid homeostasis"/>
    <property type="evidence" value="ECO:0007669"/>
    <property type="project" value="TreeGrafter"/>
</dbReference>
<evidence type="ECO:0000313" key="6">
    <source>
        <dbReference type="Proteomes" id="UP001164929"/>
    </source>
</evidence>
<dbReference type="PANTHER" id="PTHR24286">
    <property type="entry name" value="CYTOCHROME P450 26"/>
    <property type="match status" value="1"/>
</dbReference>
<dbReference type="Pfam" id="PF00067">
    <property type="entry name" value="p450"/>
    <property type="match status" value="1"/>
</dbReference>
<comment type="similarity">
    <text evidence="1">Belongs to the cytochrome P450 family.</text>
</comment>
<keyword evidence="6" id="KW-1185">Reference proteome</keyword>
<name>A0AAD6R7X0_9ROSI</name>
<dbReference type="SUPFAM" id="SSF48264">
    <property type="entry name" value="Cytochrome P450"/>
    <property type="match status" value="1"/>
</dbReference>
<dbReference type="AlphaFoldDB" id="A0AAD6R7X0"/>
<dbReference type="GO" id="GO:0004497">
    <property type="term" value="F:monooxygenase activity"/>
    <property type="evidence" value="ECO:0007669"/>
    <property type="project" value="InterPro"/>
</dbReference>
<keyword evidence="4" id="KW-0732">Signal</keyword>
<gene>
    <name evidence="5" type="ORF">NC653_009020</name>
</gene>
<evidence type="ECO:0000256" key="2">
    <source>
        <dbReference type="ARBA" id="ARBA00022723"/>
    </source>
</evidence>
<comment type="caution">
    <text evidence="5">The sequence shown here is derived from an EMBL/GenBank/DDBJ whole genome shotgun (WGS) entry which is preliminary data.</text>
</comment>
<organism evidence="5 6">
    <name type="scientific">Populus alba x Populus x berolinensis</name>
    <dbReference type="NCBI Taxonomy" id="444605"/>
    <lineage>
        <taxon>Eukaryota</taxon>
        <taxon>Viridiplantae</taxon>
        <taxon>Streptophyta</taxon>
        <taxon>Embryophyta</taxon>
        <taxon>Tracheophyta</taxon>
        <taxon>Spermatophyta</taxon>
        <taxon>Magnoliopsida</taxon>
        <taxon>eudicotyledons</taxon>
        <taxon>Gunneridae</taxon>
        <taxon>Pentapetalae</taxon>
        <taxon>rosids</taxon>
        <taxon>fabids</taxon>
        <taxon>Malpighiales</taxon>
        <taxon>Salicaceae</taxon>
        <taxon>Saliceae</taxon>
        <taxon>Populus</taxon>
    </lineage>
</organism>
<keyword evidence="2" id="KW-0479">Metal-binding</keyword>
<dbReference type="GO" id="GO:0005506">
    <property type="term" value="F:iron ion binding"/>
    <property type="evidence" value="ECO:0007669"/>
    <property type="project" value="InterPro"/>
</dbReference>
<dbReference type="GO" id="GO:0016132">
    <property type="term" value="P:brassinosteroid biosynthetic process"/>
    <property type="evidence" value="ECO:0007669"/>
    <property type="project" value="TreeGrafter"/>
</dbReference>
<dbReference type="Proteomes" id="UP001164929">
    <property type="component" value="Chromosome 3"/>
</dbReference>
<evidence type="ECO:0008006" key="7">
    <source>
        <dbReference type="Google" id="ProtNLM"/>
    </source>
</evidence>
<dbReference type="InterPro" id="IPR001128">
    <property type="entry name" value="Cyt_P450"/>
</dbReference>
<reference evidence="5" key="1">
    <citation type="journal article" date="2023" name="Mol. Ecol. Resour.">
        <title>Chromosome-level genome assembly of a triploid poplar Populus alba 'Berolinensis'.</title>
        <authorList>
            <person name="Chen S."/>
            <person name="Yu Y."/>
            <person name="Wang X."/>
            <person name="Wang S."/>
            <person name="Zhang T."/>
            <person name="Zhou Y."/>
            <person name="He R."/>
            <person name="Meng N."/>
            <person name="Wang Y."/>
            <person name="Liu W."/>
            <person name="Liu Z."/>
            <person name="Liu J."/>
            <person name="Guo Q."/>
            <person name="Huang H."/>
            <person name="Sederoff R.R."/>
            <person name="Wang G."/>
            <person name="Qu G."/>
            <person name="Chen S."/>
        </authorList>
    </citation>
    <scope>NUCLEOTIDE SEQUENCE</scope>
    <source>
        <strain evidence="5">SC-2020</strain>
    </source>
</reference>
<evidence type="ECO:0000256" key="1">
    <source>
        <dbReference type="ARBA" id="ARBA00010617"/>
    </source>
</evidence>
<proteinExistence type="inferred from homology"/>
<dbReference type="InterPro" id="IPR036396">
    <property type="entry name" value="Cyt_P450_sf"/>
</dbReference>
<feature type="signal peptide" evidence="4">
    <location>
        <begin position="1"/>
        <end position="20"/>
    </location>
</feature>
<dbReference type="Gene3D" id="1.10.630.10">
    <property type="entry name" value="Cytochrome P450"/>
    <property type="match status" value="1"/>
</dbReference>
<keyword evidence="3" id="KW-0408">Iron</keyword>
<dbReference type="PANTHER" id="PTHR24286:SF11">
    <property type="entry name" value="CYTOCHROME P450, FAMILY 87, SUBFAMILY A, POLYPEPTIDE 2"/>
    <property type="match status" value="1"/>
</dbReference>
<dbReference type="GO" id="GO:0016125">
    <property type="term" value="P:sterol metabolic process"/>
    <property type="evidence" value="ECO:0007669"/>
    <property type="project" value="TreeGrafter"/>
</dbReference>
<protein>
    <recommendedName>
        <fullName evidence="7">Cytochrome P450</fullName>
    </recommendedName>
</protein>
<sequence>MWALFFGALIIISITHWVHRWRNPRCNGTLPPGSMGLPLIGETLQFFAPNTSFDTPPFVKERMERYGPIFRTNLVGRPVVVSTDPDLNYFIFQQEGQLFQSWYPDTFTEIFGRQNVGSLHGFVYKYLKNMMLNLFGPESLKKMLPEVEQTTSKRLQLWSHQESVELKETTATMIFDLTAKKLISYDQDNSSENLRDNFVAFIHGLISFPLDIPGTAYHECLQVN</sequence>
<dbReference type="GO" id="GO:0016705">
    <property type="term" value="F:oxidoreductase activity, acting on paired donors, with incorporation or reduction of molecular oxygen"/>
    <property type="evidence" value="ECO:0007669"/>
    <property type="project" value="InterPro"/>
</dbReference>
<dbReference type="GO" id="GO:0020037">
    <property type="term" value="F:heme binding"/>
    <property type="evidence" value="ECO:0007669"/>
    <property type="project" value="InterPro"/>
</dbReference>
<dbReference type="EMBL" id="JAQIZT010000003">
    <property type="protein sequence ID" value="KAJ7004005.1"/>
    <property type="molecule type" value="Genomic_DNA"/>
</dbReference>
<evidence type="ECO:0000313" key="5">
    <source>
        <dbReference type="EMBL" id="KAJ7004005.1"/>
    </source>
</evidence>
<accession>A0AAD6R7X0</accession>
<evidence type="ECO:0000256" key="3">
    <source>
        <dbReference type="ARBA" id="ARBA00023004"/>
    </source>
</evidence>
<evidence type="ECO:0000256" key="4">
    <source>
        <dbReference type="SAM" id="SignalP"/>
    </source>
</evidence>
<feature type="chain" id="PRO_5042289112" description="Cytochrome P450" evidence="4">
    <location>
        <begin position="21"/>
        <end position="224"/>
    </location>
</feature>